<dbReference type="AlphaFoldDB" id="A0A1Y2BZ89"/>
<accession>A0A1Y2BZ89</accession>
<gene>
    <name evidence="1" type="ORF">BCR35DRAFT_316499</name>
</gene>
<dbReference type="Proteomes" id="UP000193467">
    <property type="component" value="Unassembled WGS sequence"/>
</dbReference>
<proteinExistence type="predicted"/>
<organism evidence="1 2">
    <name type="scientific">Leucosporidium creatinivorum</name>
    <dbReference type="NCBI Taxonomy" id="106004"/>
    <lineage>
        <taxon>Eukaryota</taxon>
        <taxon>Fungi</taxon>
        <taxon>Dikarya</taxon>
        <taxon>Basidiomycota</taxon>
        <taxon>Pucciniomycotina</taxon>
        <taxon>Microbotryomycetes</taxon>
        <taxon>Leucosporidiales</taxon>
        <taxon>Leucosporidium</taxon>
    </lineage>
</organism>
<keyword evidence="2" id="KW-1185">Reference proteome</keyword>
<sequence>MDKDVLRKQLARKFMIEEREMDELVERARAEVKKEGREVERQVWEEAIEARKDLEIKKDCVARHMYTDCWELYKPLAPDADDHEKGLYIIGITLINLKLATQGRETFQFDEKDKITKESREKWMPLYEQIGTATGFFVDKVDDGKQTGVPIPFPLYHRPKKNV</sequence>
<dbReference type="InParanoid" id="A0A1Y2BZ89"/>
<reference evidence="1 2" key="1">
    <citation type="submission" date="2016-07" db="EMBL/GenBank/DDBJ databases">
        <title>Pervasive Adenine N6-methylation of Active Genes in Fungi.</title>
        <authorList>
            <consortium name="DOE Joint Genome Institute"/>
            <person name="Mondo S.J."/>
            <person name="Dannebaum R.O."/>
            <person name="Kuo R.C."/>
            <person name="Labutti K."/>
            <person name="Haridas S."/>
            <person name="Kuo A."/>
            <person name="Salamov A."/>
            <person name="Ahrendt S.R."/>
            <person name="Lipzen A."/>
            <person name="Sullivan W."/>
            <person name="Andreopoulos W.B."/>
            <person name="Clum A."/>
            <person name="Lindquist E."/>
            <person name="Daum C."/>
            <person name="Ramamoorthy G.K."/>
            <person name="Gryganskyi A."/>
            <person name="Culley D."/>
            <person name="Magnuson J.K."/>
            <person name="James T.Y."/>
            <person name="O'Malley M.A."/>
            <person name="Stajich J.E."/>
            <person name="Spatafora J.W."/>
            <person name="Visel A."/>
            <person name="Grigoriev I.V."/>
        </authorList>
    </citation>
    <scope>NUCLEOTIDE SEQUENCE [LARGE SCALE GENOMIC DNA]</scope>
    <source>
        <strain evidence="1 2">62-1032</strain>
    </source>
</reference>
<name>A0A1Y2BZ89_9BASI</name>
<protein>
    <submittedName>
        <fullName evidence="1">Uncharacterized protein</fullName>
    </submittedName>
</protein>
<comment type="caution">
    <text evidence="1">The sequence shown here is derived from an EMBL/GenBank/DDBJ whole genome shotgun (WGS) entry which is preliminary data.</text>
</comment>
<dbReference type="EMBL" id="MCGR01000143">
    <property type="protein sequence ID" value="ORY40080.1"/>
    <property type="molecule type" value="Genomic_DNA"/>
</dbReference>
<evidence type="ECO:0000313" key="1">
    <source>
        <dbReference type="EMBL" id="ORY40080.1"/>
    </source>
</evidence>
<evidence type="ECO:0000313" key="2">
    <source>
        <dbReference type="Proteomes" id="UP000193467"/>
    </source>
</evidence>